<dbReference type="Gene3D" id="1.20.120.350">
    <property type="entry name" value="Voltage-gated potassium channels. Chain C"/>
    <property type="match status" value="1"/>
</dbReference>
<reference evidence="14 15" key="1">
    <citation type="journal article" date="2010" name="J. Bacteriol.">
        <title>Complete genome sequence of Enterobacter cloacae subsp. cloacae type strain ATCC 13047.</title>
        <authorList>
            <person name="Ren Y."/>
            <person name="Ren Y."/>
            <person name="Zhou Z."/>
            <person name="Guo X."/>
            <person name="Li Y."/>
            <person name="Feng L."/>
            <person name="Wang L."/>
        </authorList>
    </citation>
    <scope>NUCLEOTIDE SEQUENCE [LARGE SCALE GENOMIC DNA]</scope>
    <source>
        <strain evidence="15">ATCC 13047 / DSM 30054 / NBRC 13535 / NCTC 10005 / WDCM 00083 / NCDC 279-56</strain>
    </source>
</reference>
<sequence length="289" mass="33095">MMSALIFCEVTVSSLFTSARRRLYHFLFDPKTISGRRFEGICGLFALISVVVIFFESGAGTQYHLTYDEWHIFVWIELIITLVFTAEYLLRVVCWPNPARYVFSFWGFIDLATVLPLYVMWLWPEISLSYVFAWRAMRVIRVLRILKLLRFMPSLRVFWSAIVSARHQLILFYSFIAIVMIVFGALMYLIEGPKYGFTTLNASVYWAIVTVTTVGYGDITPHTPLGRIVASVLILIGYSVIAIPTGLITTHMSSAFQSRKQQRKCPGCHQAEHELNARFCNRCGSALPD</sequence>
<dbReference type="InterPro" id="IPR027359">
    <property type="entry name" value="Volt_channel_dom_sf"/>
</dbReference>
<comment type="subcellular location">
    <subcellularLocation>
        <location evidence="1">Membrane</location>
        <topology evidence="1">Multi-pass membrane protein</topology>
    </subcellularLocation>
</comment>
<keyword evidence="5" id="KW-0631">Potassium channel</keyword>
<feature type="transmembrane region" description="Helical" evidence="12">
    <location>
        <begin position="197"/>
        <end position="216"/>
    </location>
</feature>
<evidence type="ECO:0000256" key="7">
    <source>
        <dbReference type="ARBA" id="ARBA00022958"/>
    </source>
</evidence>
<keyword evidence="15" id="KW-1185">Reference proteome</keyword>
<evidence type="ECO:0000259" key="13">
    <source>
        <dbReference type="Pfam" id="PF00520"/>
    </source>
</evidence>
<gene>
    <name evidence="14" type="ordered locus">ECL_01642</name>
</gene>
<dbReference type="STRING" id="716541.ECL_01642"/>
<keyword evidence="4 12" id="KW-0812">Transmembrane</keyword>
<evidence type="ECO:0000256" key="12">
    <source>
        <dbReference type="SAM" id="Phobius"/>
    </source>
</evidence>
<dbReference type="AlphaFoldDB" id="A0A0H3CHT0"/>
<evidence type="ECO:0000256" key="8">
    <source>
        <dbReference type="ARBA" id="ARBA00022989"/>
    </source>
</evidence>
<keyword evidence="7" id="KW-0630">Potassium</keyword>
<dbReference type="PANTHER" id="PTHR11537:SF254">
    <property type="entry name" value="POTASSIUM VOLTAGE-GATED CHANNEL PROTEIN SHAB"/>
    <property type="match status" value="1"/>
</dbReference>
<protein>
    <recommendedName>
        <fullName evidence="13">Ion transport domain-containing protein</fullName>
    </recommendedName>
</protein>
<dbReference type="Proteomes" id="UP000002363">
    <property type="component" value="Chromosome"/>
</dbReference>
<evidence type="ECO:0000256" key="6">
    <source>
        <dbReference type="ARBA" id="ARBA00022882"/>
    </source>
</evidence>
<dbReference type="SUPFAM" id="SSF81324">
    <property type="entry name" value="Voltage-gated potassium channels"/>
    <property type="match status" value="1"/>
</dbReference>
<keyword evidence="10 12" id="KW-0472">Membrane</keyword>
<evidence type="ECO:0000256" key="2">
    <source>
        <dbReference type="ARBA" id="ARBA00022448"/>
    </source>
</evidence>
<feature type="transmembrane region" description="Helical" evidence="12">
    <location>
        <begin position="170"/>
        <end position="190"/>
    </location>
</feature>
<keyword evidence="6" id="KW-0851">Voltage-gated channel</keyword>
<keyword evidence="8 12" id="KW-1133">Transmembrane helix</keyword>
<evidence type="ECO:0000256" key="11">
    <source>
        <dbReference type="ARBA" id="ARBA00023303"/>
    </source>
</evidence>
<organism evidence="14 15">
    <name type="scientific">Enterobacter cloacae subsp. cloacae (strain ATCC 13047 / DSM 30054 / NBRC 13535 / NCTC 10005 / WDCM 00083 / NCDC 279-56)</name>
    <dbReference type="NCBI Taxonomy" id="716541"/>
    <lineage>
        <taxon>Bacteria</taxon>
        <taxon>Pseudomonadati</taxon>
        <taxon>Pseudomonadota</taxon>
        <taxon>Gammaproteobacteria</taxon>
        <taxon>Enterobacterales</taxon>
        <taxon>Enterobacteriaceae</taxon>
        <taxon>Enterobacter</taxon>
        <taxon>Enterobacter cloacae complex</taxon>
    </lineage>
</organism>
<proteinExistence type="predicted"/>
<dbReference type="EnsemblBacteria" id="ADF61200">
    <property type="protein sequence ID" value="ADF61200"/>
    <property type="gene ID" value="ECL_01642"/>
</dbReference>
<keyword evidence="9" id="KW-0406">Ion transport</keyword>
<accession>A0A0H3CHT0</accession>
<dbReference type="OrthoDB" id="9799090at2"/>
<evidence type="ECO:0000256" key="5">
    <source>
        <dbReference type="ARBA" id="ARBA00022826"/>
    </source>
</evidence>
<dbReference type="HOGENOM" id="CLU_011722_1_3_6"/>
<keyword evidence="3" id="KW-0633">Potassium transport</keyword>
<dbReference type="InterPro" id="IPR005821">
    <property type="entry name" value="Ion_trans_dom"/>
</dbReference>
<feature type="transmembrane region" description="Helical" evidence="12">
    <location>
        <begin position="102"/>
        <end position="124"/>
    </location>
</feature>
<dbReference type="GeneID" id="83573932"/>
<dbReference type="PRINTS" id="PR00169">
    <property type="entry name" value="KCHANNEL"/>
</dbReference>
<keyword evidence="11" id="KW-0407">Ion channel</keyword>
<evidence type="ECO:0000313" key="14">
    <source>
        <dbReference type="EMBL" id="ADF61200.1"/>
    </source>
</evidence>
<feature type="domain" description="Ion transport" evidence="13">
    <location>
        <begin position="37"/>
        <end position="255"/>
    </location>
</feature>
<dbReference type="RefSeq" id="WP_013096275.1">
    <property type="nucleotide sequence ID" value="NC_014121.1"/>
</dbReference>
<evidence type="ECO:0000256" key="1">
    <source>
        <dbReference type="ARBA" id="ARBA00004141"/>
    </source>
</evidence>
<dbReference type="PATRIC" id="fig|716541.4.peg.1858"/>
<dbReference type="KEGG" id="enc:ECL_01642"/>
<keyword evidence="2" id="KW-0813">Transport</keyword>
<dbReference type="GO" id="GO:0008076">
    <property type="term" value="C:voltage-gated potassium channel complex"/>
    <property type="evidence" value="ECO:0007669"/>
    <property type="project" value="InterPro"/>
</dbReference>
<dbReference type="eggNOG" id="COG2126">
    <property type="taxonomic scope" value="Bacteria"/>
</dbReference>
<evidence type="ECO:0000256" key="9">
    <source>
        <dbReference type="ARBA" id="ARBA00023065"/>
    </source>
</evidence>
<feature type="transmembrane region" description="Helical" evidence="12">
    <location>
        <begin position="70"/>
        <end position="90"/>
    </location>
</feature>
<evidence type="ECO:0000256" key="10">
    <source>
        <dbReference type="ARBA" id="ARBA00023136"/>
    </source>
</evidence>
<dbReference type="GO" id="GO:0005249">
    <property type="term" value="F:voltage-gated potassium channel activity"/>
    <property type="evidence" value="ECO:0007669"/>
    <property type="project" value="InterPro"/>
</dbReference>
<dbReference type="GO" id="GO:0001508">
    <property type="term" value="P:action potential"/>
    <property type="evidence" value="ECO:0007669"/>
    <property type="project" value="TreeGrafter"/>
</dbReference>
<evidence type="ECO:0000313" key="15">
    <source>
        <dbReference type="Proteomes" id="UP000002363"/>
    </source>
</evidence>
<name>A0A0H3CHT0_ENTCC</name>
<dbReference type="Pfam" id="PF00520">
    <property type="entry name" value="Ion_trans"/>
    <property type="match status" value="1"/>
</dbReference>
<evidence type="ECO:0000256" key="3">
    <source>
        <dbReference type="ARBA" id="ARBA00022538"/>
    </source>
</evidence>
<feature type="transmembrane region" description="Helical" evidence="12">
    <location>
        <begin position="228"/>
        <end position="250"/>
    </location>
</feature>
<dbReference type="EMBL" id="CP001918">
    <property type="protein sequence ID" value="ADF61200.1"/>
    <property type="molecule type" value="Genomic_DNA"/>
</dbReference>
<evidence type="ECO:0000256" key="4">
    <source>
        <dbReference type="ARBA" id="ARBA00022692"/>
    </source>
</evidence>
<feature type="transmembrane region" description="Helical" evidence="12">
    <location>
        <begin position="37"/>
        <end position="58"/>
    </location>
</feature>
<dbReference type="InterPro" id="IPR028325">
    <property type="entry name" value="VG_K_chnl"/>
</dbReference>
<dbReference type="PANTHER" id="PTHR11537">
    <property type="entry name" value="VOLTAGE-GATED POTASSIUM CHANNEL"/>
    <property type="match status" value="1"/>
</dbReference>
<dbReference type="Gene3D" id="1.10.287.70">
    <property type="match status" value="1"/>
</dbReference>